<dbReference type="Gene3D" id="3.30.420.10">
    <property type="entry name" value="Ribonuclease H-like superfamily/Ribonuclease H"/>
    <property type="match status" value="1"/>
</dbReference>
<dbReference type="PROSITE" id="PS00141">
    <property type="entry name" value="ASP_PROTEASE"/>
    <property type="match status" value="1"/>
</dbReference>
<feature type="region of interest" description="Disordered" evidence="23">
    <location>
        <begin position="254"/>
        <end position="285"/>
    </location>
</feature>
<feature type="domain" description="Integrase catalytic" evidence="25">
    <location>
        <begin position="403"/>
        <end position="567"/>
    </location>
</feature>
<feature type="compositionally biased region" description="Polar residues" evidence="23">
    <location>
        <begin position="254"/>
        <end position="272"/>
    </location>
</feature>
<keyword evidence="22" id="KW-0863">Zinc-finger</keyword>
<keyword evidence="7" id="KW-0255">Endonuclease</keyword>
<dbReference type="SMART" id="SM00343">
    <property type="entry name" value="ZnF_C2HC"/>
    <property type="match status" value="1"/>
</dbReference>
<keyword evidence="10" id="KW-0694">RNA-binding</keyword>
<accession>A0A9Q3I3A5</accession>
<dbReference type="Pfam" id="PF25597">
    <property type="entry name" value="SH3_retrovirus"/>
    <property type="match status" value="1"/>
</dbReference>
<keyword evidence="27" id="KW-1185">Reference proteome</keyword>
<dbReference type="GO" id="GO:0004190">
    <property type="term" value="F:aspartic-type endopeptidase activity"/>
    <property type="evidence" value="ECO:0007669"/>
    <property type="project" value="InterPro"/>
</dbReference>
<keyword evidence="14" id="KW-0233">DNA recombination</keyword>
<dbReference type="Pfam" id="PF07727">
    <property type="entry name" value="RVT_2"/>
    <property type="match status" value="1"/>
</dbReference>
<proteinExistence type="predicted"/>
<evidence type="ECO:0000256" key="1">
    <source>
        <dbReference type="ARBA" id="ARBA00022578"/>
    </source>
</evidence>
<evidence type="ECO:0000256" key="7">
    <source>
        <dbReference type="ARBA" id="ARBA00022759"/>
    </source>
</evidence>
<feature type="compositionally biased region" description="Low complexity" evidence="23">
    <location>
        <begin position="273"/>
        <end position="285"/>
    </location>
</feature>
<comment type="caution">
    <text evidence="26">The sequence shown here is derived from an EMBL/GenBank/DDBJ whole genome shotgun (WGS) entry which is preliminary data.</text>
</comment>
<dbReference type="AlphaFoldDB" id="A0A9Q3I3A5"/>
<gene>
    <name evidence="26" type="ORF">O181_064199</name>
</gene>
<evidence type="ECO:0000313" key="27">
    <source>
        <dbReference type="Proteomes" id="UP000765509"/>
    </source>
</evidence>
<protein>
    <recommendedName>
        <fullName evidence="16">Gag-Pol-p199</fullName>
    </recommendedName>
    <alternativeName>
        <fullName evidence="17">TY1A-TY1B</fullName>
    </alternativeName>
    <alternativeName>
        <fullName evidence="18">p190</fullName>
    </alternativeName>
</protein>
<evidence type="ECO:0000256" key="6">
    <source>
        <dbReference type="ARBA" id="ARBA00022723"/>
    </source>
</evidence>
<dbReference type="Proteomes" id="UP000765509">
    <property type="component" value="Unassembled WGS sequence"/>
</dbReference>
<evidence type="ECO:0000256" key="14">
    <source>
        <dbReference type="ARBA" id="ARBA00023172"/>
    </source>
</evidence>
<evidence type="ECO:0000256" key="12">
    <source>
        <dbReference type="ARBA" id="ARBA00022918"/>
    </source>
</evidence>
<keyword evidence="22" id="KW-0862">Zinc</keyword>
<reference evidence="26" key="1">
    <citation type="submission" date="2021-03" db="EMBL/GenBank/DDBJ databases">
        <title>Draft genome sequence of rust myrtle Austropuccinia psidii MF-1, a brazilian biotype.</title>
        <authorList>
            <person name="Quecine M.C."/>
            <person name="Pachon D.M.R."/>
            <person name="Bonatelli M.L."/>
            <person name="Correr F.H."/>
            <person name="Franceschini L.M."/>
            <person name="Leite T.F."/>
            <person name="Margarido G.R.A."/>
            <person name="Almeida C.A."/>
            <person name="Ferrarezi J.A."/>
            <person name="Labate C.A."/>
        </authorList>
    </citation>
    <scope>NUCLEOTIDE SEQUENCE</scope>
    <source>
        <strain evidence="26">MF-1</strain>
    </source>
</reference>
<dbReference type="GO" id="GO:0005634">
    <property type="term" value="C:nucleus"/>
    <property type="evidence" value="ECO:0007669"/>
    <property type="project" value="UniProtKB-ARBA"/>
</dbReference>
<organism evidence="26 27">
    <name type="scientific">Austropuccinia psidii MF-1</name>
    <dbReference type="NCBI Taxonomy" id="1389203"/>
    <lineage>
        <taxon>Eukaryota</taxon>
        <taxon>Fungi</taxon>
        <taxon>Dikarya</taxon>
        <taxon>Basidiomycota</taxon>
        <taxon>Pucciniomycotina</taxon>
        <taxon>Pucciniomycetes</taxon>
        <taxon>Pucciniales</taxon>
        <taxon>Sphaerophragmiaceae</taxon>
        <taxon>Austropuccinia</taxon>
    </lineage>
</organism>
<dbReference type="PANTHER" id="PTHR42648:SF11">
    <property type="entry name" value="TRANSPOSON TY4-P GAG-POL POLYPROTEIN"/>
    <property type="match status" value="1"/>
</dbReference>
<keyword evidence="3" id="KW-0808">Transferase</keyword>
<dbReference type="InterPro" id="IPR001878">
    <property type="entry name" value="Znf_CCHC"/>
</dbReference>
<feature type="domain" description="CCHC-type" evidence="24">
    <location>
        <begin position="309"/>
        <end position="323"/>
    </location>
</feature>
<keyword evidence="15" id="KW-0511">Multifunctional enzyme</keyword>
<evidence type="ECO:0000256" key="21">
    <source>
        <dbReference type="ARBA" id="ARBA00057243"/>
    </source>
</evidence>
<dbReference type="InterPro" id="IPR001969">
    <property type="entry name" value="Aspartic_peptidase_AS"/>
</dbReference>
<dbReference type="InterPro" id="IPR012337">
    <property type="entry name" value="RNaseH-like_sf"/>
</dbReference>
<keyword evidence="2" id="KW-0507">mRNA processing</keyword>
<evidence type="ECO:0000256" key="19">
    <source>
        <dbReference type="ARBA" id="ARBA00048173"/>
    </source>
</evidence>
<evidence type="ECO:0000256" key="13">
    <source>
        <dbReference type="ARBA" id="ARBA00022932"/>
    </source>
</evidence>
<evidence type="ECO:0000259" key="25">
    <source>
        <dbReference type="PROSITE" id="PS50994"/>
    </source>
</evidence>
<dbReference type="GO" id="GO:0006310">
    <property type="term" value="P:DNA recombination"/>
    <property type="evidence" value="ECO:0007669"/>
    <property type="project" value="UniProtKB-KW"/>
</dbReference>
<dbReference type="InterPro" id="IPR013103">
    <property type="entry name" value="RVT_2"/>
</dbReference>
<dbReference type="Pfam" id="PF00665">
    <property type="entry name" value="rve"/>
    <property type="match status" value="1"/>
</dbReference>
<comment type="catalytic activity">
    <reaction evidence="19">
        <text>DNA(n) + a 2'-deoxyribonucleoside 5'-triphosphate = DNA(n+1) + diphosphate</text>
        <dbReference type="Rhea" id="RHEA:22508"/>
        <dbReference type="Rhea" id="RHEA-COMP:17339"/>
        <dbReference type="Rhea" id="RHEA-COMP:17340"/>
        <dbReference type="ChEBI" id="CHEBI:33019"/>
        <dbReference type="ChEBI" id="CHEBI:61560"/>
        <dbReference type="ChEBI" id="CHEBI:173112"/>
        <dbReference type="EC" id="2.7.7.49"/>
    </reaction>
</comment>
<dbReference type="InterPro" id="IPR039537">
    <property type="entry name" value="Retrotran_Ty1/copia-like"/>
</dbReference>
<keyword evidence="13" id="KW-0239">DNA-directed DNA polymerase</keyword>
<keyword evidence="1" id="KW-0815">Transposition</keyword>
<keyword evidence="4" id="KW-0548">Nucleotidyltransferase</keyword>
<evidence type="ECO:0000256" key="16">
    <source>
        <dbReference type="ARBA" id="ARBA00030524"/>
    </source>
</evidence>
<evidence type="ECO:0000256" key="4">
    <source>
        <dbReference type="ARBA" id="ARBA00022695"/>
    </source>
</evidence>
<evidence type="ECO:0000256" key="11">
    <source>
        <dbReference type="ARBA" id="ARBA00022908"/>
    </source>
</evidence>
<evidence type="ECO:0000256" key="23">
    <source>
        <dbReference type="SAM" id="MobiDB-lite"/>
    </source>
</evidence>
<dbReference type="SUPFAM" id="SSF57756">
    <property type="entry name" value="Retrovirus zinc finger-like domains"/>
    <property type="match status" value="1"/>
</dbReference>
<evidence type="ECO:0000256" key="8">
    <source>
        <dbReference type="ARBA" id="ARBA00022801"/>
    </source>
</evidence>
<keyword evidence="5" id="KW-0540">Nuclease</keyword>
<keyword evidence="12" id="KW-0695">RNA-directed DNA polymerase</keyword>
<dbReference type="InterPro" id="IPR057670">
    <property type="entry name" value="SH3_retrovirus"/>
</dbReference>
<dbReference type="InterPro" id="IPR001584">
    <property type="entry name" value="Integrase_cat-core"/>
</dbReference>
<evidence type="ECO:0000256" key="20">
    <source>
        <dbReference type="ARBA" id="ARBA00049244"/>
    </source>
</evidence>
<feature type="region of interest" description="Disordered" evidence="23">
    <location>
        <begin position="1"/>
        <end position="24"/>
    </location>
</feature>
<dbReference type="CDD" id="cd09272">
    <property type="entry name" value="RNase_HI_RT_Ty1"/>
    <property type="match status" value="1"/>
</dbReference>
<keyword evidence="11" id="KW-0229">DNA integration</keyword>
<evidence type="ECO:0000256" key="5">
    <source>
        <dbReference type="ARBA" id="ARBA00022722"/>
    </source>
</evidence>
<keyword evidence="9" id="KW-0460">Magnesium</keyword>
<dbReference type="PROSITE" id="PS50158">
    <property type="entry name" value="ZF_CCHC"/>
    <property type="match status" value="1"/>
</dbReference>
<name>A0A9Q3I3A5_9BASI</name>
<dbReference type="PROSITE" id="PS50994">
    <property type="entry name" value="INTEGRASE"/>
    <property type="match status" value="1"/>
</dbReference>
<evidence type="ECO:0000256" key="9">
    <source>
        <dbReference type="ARBA" id="ARBA00022842"/>
    </source>
</evidence>
<dbReference type="GO" id="GO:0006397">
    <property type="term" value="P:mRNA processing"/>
    <property type="evidence" value="ECO:0007669"/>
    <property type="project" value="UniProtKB-KW"/>
</dbReference>
<dbReference type="PANTHER" id="PTHR42648">
    <property type="entry name" value="TRANSPOSASE, PUTATIVE-RELATED"/>
    <property type="match status" value="1"/>
</dbReference>
<dbReference type="InterPro" id="IPR036875">
    <property type="entry name" value="Znf_CCHC_sf"/>
</dbReference>
<dbReference type="GO" id="GO:0003887">
    <property type="term" value="F:DNA-directed DNA polymerase activity"/>
    <property type="evidence" value="ECO:0007669"/>
    <property type="project" value="UniProtKB-KW"/>
</dbReference>
<evidence type="ECO:0000256" key="2">
    <source>
        <dbReference type="ARBA" id="ARBA00022664"/>
    </source>
</evidence>
<comment type="function">
    <text evidence="21">Capsid protein (CA) is the structural component of the virus-like particle (VLP), forming the shell that encapsulates the retrotransposons dimeric RNA genome. The particles are assembled from trimer-clustered units and there are holes in the capsid shells that allow for the diffusion of macromolecules. CA also has nucleocapsid-like chaperone activity, promoting primer tRNA(i)-Met annealing to the multipartite primer-binding site (PBS), dimerization of Ty1 RNA and initiation of reverse transcription.</text>
</comment>
<dbReference type="EMBL" id="AVOT02031077">
    <property type="protein sequence ID" value="MBW0524484.1"/>
    <property type="molecule type" value="Genomic_DNA"/>
</dbReference>
<keyword evidence="8" id="KW-0378">Hydrolase</keyword>
<dbReference type="GO" id="GO:0008270">
    <property type="term" value="F:zinc ion binding"/>
    <property type="evidence" value="ECO:0007669"/>
    <property type="project" value="UniProtKB-KW"/>
</dbReference>
<dbReference type="OrthoDB" id="3255262at2759"/>
<evidence type="ECO:0000256" key="18">
    <source>
        <dbReference type="ARBA" id="ARBA00033113"/>
    </source>
</evidence>
<dbReference type="GO" id="GO:0015074">
    <property type="term" value="P:DNA integration"/>
    <property type="evidence" value="ECO:0007669"/>
    <property type="project" value="UniProtKB-KW"/>
</dbReference>
<comment type="catalytic activity">
    <reaction evidence="20">
        <text>DNA(n) + a 2'-deoxyribonucleoside 5'-triphosphate = DNA(n+1) + diphosphate</text>
        <dbReference type="Rhea" id="RHEA:22508"/>
        <dbReference type="Rhea" id="RHEA-COMP:17339"/>
        <dbReference type="Rhea" id="RHEA-COMP:17340"/>
        <dbReference type="ChEBI" id="CHEBI:33019"/>
        <dbReference type="ChEBI" id="CHEBI:61560"/>
        <dbReference type="ChEBI" id="CHEBI:173112"/>
        <dbReference type="EC" id="2.7.7.7"/>
    </reaction>
</comment>
<dbReference type="InterPro" id="IPR036397">
    <property type="entry name" value="RNaseH_sf"/>
</dbReference>
<sequence length="1077" mass="121511">MDPSTTSSGKKFSSDQPKSNPDDITGVVSLNINDNDAVSHVDKQAESLHRFSLIADKIYPRLVLDGNNFMAWSCNLFSTWNNYFFDDPNYFEINTRDSAYRRNLVALTFLQNSINRSLYESITLALVTPNAHTTYQALKKQFCKASWSSIIRHAEILFNPPDCLTTLTSHAVALQHAINNIESQIGAVNSKTILTLTLFFSAQQFHEPLLNALDSRKAIDPSLEIHAQDIVVIANRMQQHPTIDSSSSITLSQMDANSNTPDLSWQSKLTPKTSHGPSLTPSTLTSSSNSICIKPEEWKKKWLTAKNPCFDCGQVGHWLPNCPTKVVVDQMKHQHRKKVVVASIAAMPLPGCRDALLDSGATHSVFDAATGILPHHLPDVKLCNHCSISKREHRPVQAPSWGSIKAPGALILADLIGPLPCSIEDKRYVLVVQDFLTRLKTAIPISDKAEAKIQLQHWMICFSNTCSLQIKAVRTDNGSEFKNHFFNDFLLKHGIEHEYSMPYEHHQNGRIKRKNCMQLEIARTCLIGGNLPVKLWSYAFKHATWIFNQTLHFDCKKTPYELIRKQKPSFHLLRVFGAKVYIYNHTFKKDFSLNVFVGYHLGVASDSKGWLFWCPEKDTIVRSASAKFDKSYFFPTKPNVSSIQALNLLDDVMIKELETQYRMISTITSYPDPVSINPTHYRDIINLPERDSWLLAVEEELASLNEQDVFEVIEMKDALHAVKNEDILSTRWVFRKKHHPNRFKARLVAQGFRQTKDINFSETFAPTLNFGALRLTYTLNCNQGQALLWEHVDDVEITASSQDLLDSISVKINSHLKIKWDKEVAGLVGLNIEPSPGGYYISQAELIDKIINLNTSNITARLPIPPNTSLTSGSRPDSTYAVNYLAHFSLCTNQLHWQVLEHLIAYLRYTPHCGLQIGASKIHRGFECYVDTNWGGEGDCSCHGFILLDNGNLISWKAKRQITVASSTCQAEYIALSFVSKECLWLSHLFLPVLGQIVLKIYSDNKAAISIADNTASQKQTRHLIREFNITNEYIITKKIELLWVLTHDQLAEIFTKALGQLKVNSFVKAIGSKDAG</sequence>
<dbReference type="GO" id="GO:0003723">
    <property type="term" value="F:RNA binding"/>
    <property type="evidence" value="ECO:0007669"/>
    <property type="project" value="UniProtKB-KW"/>
</dbReference>
<feature type="compositionally biased region" description="Polar residues" evidence="23">
    <location>
        <begin position="1"/>
        <end position="19"/>
    </location>
</feature>
<evidence type="ECO:0000256" key="3">
    <source>
        <dbReference type="ARBA" id="ARBA00022679"/>
    </source>
</evidence>
<evidence type="ECO:0000256" key="15">
    <source>
        <dbReference type="ARBA" id="ARBA00023268"/>
    </source>
</evidence>
<dbReference type="GO" id="GO:0032196">
    <property type="term" value="P:transposition"/>
    <property type="evidence" value="ECO:0007669"/>
    <property type="project" value="UniProtKB-KW"/>
</dbReference>
<evidence type="ECO:0000256" key="17">
    <source>
        <dbReference type="ARBA" id="ARBA00032154"/>
    </source>
</evidence>
<evidence type="ECO:0000256" key="10">
    <source>
        <dbReference type="ARBA" id="ARBA00022884"/>
    </source>
</evidence>
<dbReference type="GO" id="GO:0004519">
    <property type="term" value="F:endonuclease activity"/>
    <property type="evidence" value="ECO:0007669"/>
    <property type="project" value="UniProtKB-KW"/>
</dbReference>
<keyword evidence="6" id="KW-0479">Metal-binding</keyword>
<dbReference type="SUPFAM" id="SSF53098">
    <property type="entry name" value="Ribonuclease H-like"/>
    <property type="match status" value="1"/>
</dbReference>
<evidence type="ECO:0000256" key="22">
    <source>
        <dbReference type="PROSITE-ProRule" id="PRU00047"/>
    </source>
</evidence>
<evidence type="ECO:0000313" key="26">
    <source>
        <dbReference type="EMBL" id="MBW0524484.1"/>
    </source>
</evidence>
<dbReference type="GO" id="GO:0006508">
    <property type="term" value="P:proteolysis"/>
    <property type="evidence" value="ECO:0007669"/>
    <property type="project" value="InterPro"/>
</dbReference>
<evidence type="ECO:0000259" key="24">
    <source>
        <dbReference type="PROSITE" id="PS50158"/>
    </source>
</evidence>
<dbReference type="GO" id="GO:0003964">
    <property type="term" value="F:RNA-directed DNA polymerase activity"/>
    <property type="evidence" value="ECO:0007669"/>
    <property type="project" value="UniProtKB-KW"/>
</dbReference>